<dbReference type="Pfam" id="PF01327">
    <property type="entry name" value="Pep_deformylase"/>
    <property type="match status" value="1"/>
</dbReference>
<keyword evidence="4 6" id="KW-0648">Protein biosynthesis</keyword>
<sequence>MLLMKDIIREGHPTLAQRSEDVSIPLDDTTKTTLKEMMEFLENSQDPEIGEELGLRAGVGLAAPQINIKKRMIAILTTDEMNEKLYKLLLVNPTIISHSEALTYLPGGEGCLSVDREVTGLVPRYKKIRVRAYQYLPDTDELRKVVIKVQGYVGIVIQHEIDHLNGVLFVDKLEEMLPGVEPVVFPEVEEEEME</sequence>
<keyword evidence="8" id="KW-1185">Reference proteome</keyword>
<dbReference type="PANTHER" id="PTHR10458">
    <property type="entry name" value="PEPTIDE DEFORMYLASE"/>
    <property type="match status" value="1"/>
</dbReference>
<dbReference type="Proteomes" id="UP000514720">
    <property type="component" value="Chromosome"/>
</dbReference>
<keyword evidence="5 6" id="KW-0408">Iron</keyword>
<proteinExistence type="inferred from homology"/>
<keyword evidence="2 6" id="KW-0479">Metal-binding</keyword>
<dbReference type="NCBIfam" id="TIGR00079">
    <property type="entry name" value="pept_deformyl"/>
    <property type="match status" value="1"/>
</dbReference>
<dbReference type="InterPro" id="IPR023635">
    <property type="entry name" value="Peptide_deformylase"/>
</dbReference>
<evidence type="ECO:0000313" key="7">
    <source>
        <dbReference type="EMBL" id="QMS85517.1"/>
    </source>
</evidence>
<feature type="binding site" evidence="6">
    <location>
        <position position="159"/>
    </location>
    <ligand>
        <name>Fe cation</name>
        <dbReference type="ChEBI" id="CHEBI:24875"/>
    </ligand>
</feature>
<protein>
    <recommendedName>
        <fullName evidence="6">Peptide deformylase</fullName>
        <shortName evidence="6">PDF</shortName>
        <ecNumber evidence="6">3.5.1.88</ecNumber>
    </recommendedName>
    <alternativeName>
        <fullName evidence="6">Polypeptide deformylase</fullName>
    </alternativeName>
</protein>
<evidence type="ECO:0000256" key="6">
    <source>
        <dbReference type="HAMAP-Rule" id="MF_00163"/>
    </source>
</evidence>
<evidence type="ECO:0000256" key="3">
    <source>
        <dbReference type="ARBA" id="ARBA00022801"/>
    </source>
</evidence>
<comment type="similarity">
    <text evidence="1 6">Belongs to the polypeptide deformylase family.</text>
</comment>
<dbReference type="InterPro" id="IPR036821">
    <property type="entry name" value="Peptide_deformylase_sf"/>
</dbReference>
<reference evidence="7 8" key="1">
    <citation type="submission" date="2020-02" db="EMBL/GenBank/DDBJ databases">
        <authorList>
            <person name="Zheng R.K."/>
            <person name="Sun C.M."/>
        </authorList>
    </citation>
    <scope>NUCLEOTIDE SEQUENCE [LARGE SCALE GENOMIC DNA]</scope>
    <source>
        <strain evidence="8">zrk13</strain>
    </source>
</reference>
<dbReference type="AlphaFoldDB" id="A0A7L7KS21"/>
<comment type="cofactor">
    <cofactor evidence="6">
        <name>Fe(2+)</name>
        <dbReference type="ChEBI" id="CHEBI:29033"/>
    </cofactor>
    <text evidence="6">Binds 1 Fe(2+) ion.</text>
</comment>
<dbReference type="HAMAP" id="MF_00163">
    <property type="entry name" value="Pep_deformylase"/>
    <property type="match status" value="1"/>
</dbReference>
<dbReference type="PIRSF" id="PIRSF004749">
    <property type="entry name" value="Pep_def"/>
    <property type="match status" value="1"/>
</dbReference>
<keyword evidence="3 6" id="KW-0378">Hydrolase</keyword>
<gene>
    <name evidence="6" type="primary">def</name>
    <name evidence="7" type="ORF">G4Z02_07100</name>
</gene>
<feature type="binding site" evidence="6">
    <location>
        <position position="163"/>
    </location>
    <ligand>
        <name>Fe cation</name>
        <dbReference type="ChEBI" id="CHEBI:24875"/>
    </ligand>
</feature>
<dbReference type="KEGG" id="xcl:G4Z02_07100"/>
<comment type="function">
    <text evidence="6">Removes the formyl group from the N-terminal Met of newly synthesized proteins. Requires at least a dipeptide for an efficient rate of reaction. N-terminal L-methionine is a prerequisite for activity but the enzyme has broad specificity at other positions.</text>
</comment>
<feature type="binding site" evidence="6">
    <location>
        <position position="111"/>
    </location>
    <ligand>
        <name>Fe cation</name>
        <dbReference type="ChEBI" id="CHEBI:24875"/>
    </ligand>
</feature>
<dbReference type="GO" id="GO:0006412">
    <property type="term" value="P:translation"/>
    <property type="evidence" value="ECO:0007669"/>
    <property type="project" value="UniProtKB-UniRule"/>
</dbReference>
<dbReference type="EMBL" id="CP048914">
    <property type="protein sequence ID" value="QMS85517.1"/>
    <property type="molecule type" value="Genomic_DNA"/>
</dbReference>
<dbReference type="RefSeq" id="WP_258877316.1">
    <property type="nucleotide sequence ID" value="NZ_CP048914.1"/>
</dbReference>
<evidence type="ECO:0000256" key="1">
    <source>
        <dbReference type="ARBA" id="ARBA00010759"/>
    </source>
</evidence>
<dbReference type="GO" id="GO:0046872">
    <property type="term" value="F:metal ion binding"/>
    <property type="evidence" value="ECO:0007669"/>
    <property type="project" value="UniProtKB-KW"/>
</dbReference>
<organism evidence="7 8">
    <name type="scientific">Candidatus Xianfuyuplasma coldseepsis</name>
    <dbReference type="NCBI Taxonomy" id="2782163"/>
    <lineage>
        <taxon>Bacteria</taxon>
        <taxon>Bacillati</taxon>
        <taxon>Mycoplasmatota</taxon>
        <taxon>Mollicutes</taxon>
        <taxon>Candidatus Izemoplasmatales</taxon>
        <taxon>Candidatus Izemoplasmataceae</taxon>
        <taxon>Candidatus Xianfuyuplasma</taxon>
    </lineage>
</organism>
<evidence type="ECO:0000313" key="8">
    <source>
        <dbReference type="Proteomes" id="UP000514720"/>
    </source>
</evidence>
<dbReference type="CDD" id="cd00487">
    <property type="entry name" value="Pep_deformylase"/>
    <property type="match status" value="1"/>
</dbReference>
<accession>A0A7L7KS21</accession>
<dbReference type="PRINTS" id="PR01576">
    <property type="entry name" value="PDEFORMYLASE"/>
</dbReference>
<feature type="active site" evidence="6">
    <location>
        <position position="160"/>
    </location>
</feature>
<name>A0A7L7KS21_9MOLU</name>
<evidence type="ECO:0000256" key="2">
    <source>
        <dbReference type="ARBA" id="ARBA00022723"/>
    </source>
</evidence>
<dbReference type="PANTHER" id="PTHR10458:SF8">
    <property type="entry name" value="PEPTIDE DEFORMYLASE 2"/>
    <property type="match status" value="1"/>
</dbReference>
<dbReference type="GO" id="GO:0042586">
    <property type="term" value="F:peptide deformylase activity"/>
    <property type="evidence" value="ECO:0007669"/>
    <property type="project" value="UniProtKB-UniRule"/>
</dbReference>
<dbReference type="EC" id="3.5.1.88" evidence="6"/>
<dbReference type="Gene3D" id="3.90.45.10">
    <property type="entry name" value="Peptide deformylase"/>
    <property type="match status" value="1"/>
</dbReference>
<dbReference type="FunFam" id="3.90.45.10:FF:000002">
    <property type="entry name" value="Peptide deformylase"/>
    <property type="match status" value="1"/>
</dbReference>
<evidence type="ECO:0000256" key="4">
    <source>
        <dbReference type="ARBA" id="ARBA00022917"/>
    </source>
</evidence>
<evidence type="ECO:0000256" key="5">
    <source>
        <dbReference type="ARBA" id="ARBA00023004"/>
    </source>
</evidence>
<comment type="catalytic activity">
    <reaction evidence="6">
        <text>N-terminal N-formyl-L-methionyl-[peptide] + H2O = N-terminal L-methionyl-[peptide] + formate</text>
        <dbReference type="Rhea" id="RHEA:24420"/>
        <dbReference type="Rhea" id="RHEA-COMP:10639"/>
        <dbReference type="Rhea" id="RHEA-COMP:10640"/>
        <dbReference type="ChEBI" id="CHEBI:15377"/>
        <dbReference type="ChEBI" id="CHEBI:15740"/>
        <dbReference type="ChEBI" id="CHEBI:49298"/>
        <dbReference type="ChEBI" id="CHEBI:64731"/>
        <dbReference type="EC" id="3.5.1.88"/>
    </reaction>
</comment>
<dbReference type="SUPFAM" id="SSF56420">
    <property type="entry name" value="Peptide deformylase"/>
    <property type="match status" value="1"/>
</dbReference>